<evidence type="ECO:0000256" key="1">
    <source>
        <dbReference type="ARBA" id="ARBA00010761"/>
    </source>
</evidence>
<dbReference type="EMBL" id="QNRT01000003">
    <property type="protein sequence ID" value="RBP49814.1"/>
    <property type="molecule type" value="Genomic_DNA"/>
</dbReference>
<reference evidence="11 12" key="1">
    <citation type="submission" date="2018-06" db="EMBL/GenBank/DDBJ databases">
        <title>Genomic Encyclopedia of Type Strains, Phase IV (KMG-IV): sequencing the most valuable type-strain genomes for metagenomic binning, comparative biology and taxonomic classification.</title>
        <authorList>
            <person name="Goeker M."/>
        </authorList>
    </citation>
    <scope>NUCLEOTIDE SEQUENCE [LARGE SCALE GENOMIC DNA]</scope>
    <source>
        <strain evidence="11 12">DSM 24032</strain>
    </source>
</reference>
<dbReference type="GO" id="GO:0006412">
    <property type="term" value="P:translation"/>
    <property type="evidence" value="ECO:0007669"/>
    <property type="project" value="UniProtKB-UniRule"/>
</dbReference>
<dbReference type="Pfam" id="PF07650">
    <property type="entry name" value="KH_2"/>
    <property type="match status" value="1"/>
</dbReference>
<evidence type="ECO:0000256" key="9">
    <source>
        <dbReference type="RuleBase" id="RU003624"/>
    </source>
</evidence>
<evidence type="ECO:0000256" key="4">
    <source>
        <dbReference type="ARBA" id="ARBA00022980"/>
    </source>
</evidence>
<evidence type="ECO:0000313" key="12">
    <source>
        <dbReference type="Proteomes" id="UP000253083"/>
    </source>
</evidence>
<evidence type="ECO:0000256" key="5">
    <source>
        <dbReference type="ARBA" id="ARBA00023274"/>
    </source>
</evidence>
<accession>A0A395JP21</accession>
<dbReference type="Gene3D" id="3.30.1140.32">
    <property type="entry name" value="Ribosomal protein S3, C-terminal domain"/>
    <property type="match status" value="1"/>
</dbReference>
<evidence type="ECO:0000256" key="6">
    <source>
        <dbReference type="ARBA" id="ARBA00024998"/>
    </source>
</evidence>
<keyword evidence="3 8" id="KW-0694">RNA-binding</keyword>
<dbReference type="NCBIfam" id="TIGR01009">
    <property type="entry name" value="rpsC_bact"/>
    <property type="match status" value="1"/>
</dbReference>
<dbReference type="GO" id="GO:0003729">
    <property type="term" value="F:mRNA binding"/>
    <property type="evidence" value="ECO:0007669"/>
    <property type="project" value="UniProtKB-UniRule"/>
</dbReference>
<keyword evidence="2 8" id="KW-0699">rRNA-binding</keyword>
<dbReference type="Proteomes" id="UP000253083">
    <property type="component" value="Unassembled WGS sequence"/>
</dbReference>
<dbReference type="Gene3D" id="3.30.300.20">
    <property type="match status" value="1"/>
</dbReference>
<comment type="similarity">
    <text evidence="1 8 9">Belongs to the universal ribosomal protein uS3 family.</text>
</comment>
<dbReference type="InterPro" id="IPR015946">
    <property type="entry name" value="KH_dom-like_a/b"/>
</dbReference>
<dbReference type="RefSeq" id="WP_113954809.1">
    <property type="nucleotide sequence ID" value="NZ_QNRT01000003.1"/>
</dbReference>
<dbReference type="InterPro" id="IPR001351">
    <property type="entry name" value="Ribosomal_uS3_C"/>
</dbReference>
<dbReference type="PROSITE" id="PS00548">
    <property type="entry name" value="RIBOSOMAL_S3"/>
    <property type="match status" value="1"/>
</dbReference>
<dbReference type="Pfam" id="PF00189">
    <property type="entry name" value="Ribosomal_S3_C"/>
    <property type="match status" value="1"/>
</dbReference>
<dbReference type="InterPro" id="IPR009019">
    <property type="entry name" value="KH_sf_prok-type"/>
</dbReference>
<comment type="subunit">
    <text evidence="8">Part of the 30S ribosomal subunit. Forms a tight complex with proteins S10 and S14.</text>
</comment>
<organism evidence="11 12">
    <name type="scientific">Arenicella xantha</name>
    <dbReference type="NCBI Taxonomy" id="644221"/>
    <lineage>
        <taxon>Bacteria</taxon>
        <taxon>Pseudomonadati</taxon>
        <taxon>Pseudomonadota</taxon>
        <taxon>Gammaproteobacteria</taxon>
        <taxon>Arenicellales</taxon>
        <taxon>Arenicellaceae</taxon>
        <taxon>Arenicella</taxon>
    </lineage>
</organism>
<dbReference type="InterPro" id="IPR004044">
    <property type="entry name" value="KH_dom_type_2"/>
</dbReference>
<dbReference type="InterPro" id="IPR018280">
    <property type="entry name" value="Ribosomal_uS3_CS"/>
</dbReference>
<evidence type="ECO:0000256" key="2">
    <source>
        <dbReference type="ARBA" id="ARBA00022730"/>
    </source>
</evidence>
<evidence type="ECO:0000313" key="11">
    <source>
        <dbReference type="EMBL" id="RBP49814.1"/>
    </source>
</evidence>
<evidence type="ECO:0000256" key="7">
    <source>
        <dbReference type="ARBA" id="ARBA00035257"/>
    </source>
</evidence>
<dbReference type="PROSITE" id="PS50823">
    <property type="entry name" value="KH_TYPE_2"/>
    <property type="match status" value="1"/>
</dbReference>
<dbReference type="PANTHER" id="PTHR11760:SF19">
    <property type="entry name" value="SMALL RIBOSOMAL SUBUNIT PROTEIN US3C"/>
    <property type="match status" value="1"/>
</dbReference>
<dbReference type="CDD" id="cd02412">
    <property type="entry name" value="KH-II_30S_S3"/>
    <property type="match status" value="1"/>
</dbReference>
<sequence length="225" mass="25077">MGQKVHPNGMRLGIVKDFNAKWYADKTDYAKFLLQDLKVREFLEKKLKNAAVSEITIERPAQNINVIIHTARPGIVIGKKGEDIDRMRKAIAAMTGLPTQVSVEEIRKPEIDSQLVADGICQQLEKRVMFRRAMKRAVQSAMRAGAQGVKVMISGRLNGAEIARSEWYREGRVPLHTLRADIDYATSEALTTYGIIGVKVWIFKGEVFQALNSAPAEEAKPAAKS</sequence>
<comment type="function">
    <text evidence="6 8">Binds the lower part of the 30S subunit head. Binds mRNA in the 70S ribosome, positioning it for translation.</text>
</comment>
<feature type="domain" description="KH type-2" evidence="10">
    <location>
        <begin position="39"/>
        <end position="107"/>
    </location>
</feature>
<gene>
    <name evidence="8" type="primary">rpsC</name>
    <name evidence="11" type="ORF">DFR28_103244</name>
</gene>
<comment type="caution">
    <text evidence="11">The sequence shown here is derived from an EMBL/GenBank/DDBJ whole genome shotgun (WGS) entry which is preliminary data.</text>
</comment>
<evidence type="ECO:0000256" key="8">
    <source>
        <dbReference type="HAMAP-Rule" id="MF_01309"/>
    </source>
</evidence>
<dbReference type="SMART" id="SM00322">
    <property type="entry name" value="KH"/>
    <property type="match status" value="1"/>
</dbReference>
<dbReference type="InterPro" id="IPR036419">
    <property type="entry name" value="Ribosomal_S3_C_sf"/>
</dbReference>
<dbReference type="InterPro" id="IPR004087">
    <property type="entry name" value="KH_dom"/>
</dbReference>
<keyword evidence="12" id="KW-1185">Reference proteome</keyword>
<dbReference type="SUPFAM" id="SSF54821">
    <property type="entry name" value="Ribosomal protein S3 C-terminal domain"/>
    <property type="match status" value="1"/>
</dbReference>
<dbReference type="SUPFAM" id="SSF54814">
    <property type="entry name" value="Prokaryotic type KH domain (KH-domain type II)"/>
    <property type="match status" value="1"/>
</dbReference>
<proteinExistence type="inferred from homology"/>
<dbReference type="FunFam" id="3.30.1140.32:FF:000006">
    <property type="entry name" value="30S ribosomal protein S3"/>
    <property type="match status" value="1"/>
</dbReference>
<dbReference type="OrthoDB" id="9806396at2"/>
<dbReference type="InterPro" id="IPR005704">
    <property type="entry name" value="Ribosomal_uS3_bac-typ"/>
</dbReference>
<evidence type="ECO:0000259" key="10">
    <source>
        <dbReference type="PROSITE" id="PS50823"/>
    </source>
</evidence>
<dbReference type="FunCoup" id="A0A395JP21">
    <property type="interactions" value="787"/>
</dbReference>
<dbReference type="InterPro" id="IPR057258">
    <property type="entry name" value="Ribosomal_uS3"/>
</dbReference>
<dbReference type="HAMAP" id="MF_01309_B">
    <property type="entry name" value="Ribosomal_uS3_B"/>
    <property type="match status" value="1"/>
</dbReference>
<dbReference type="GO" id="GO:0019843">
    <property type="term" value="F:rRNA binding"/>
    <property type="evidence" value="ECO:0007669"/>
    <property type="project" value="UniProtKB-UniRule"/>
</dbReference>
<dbReference type="GO" id="GO:0022627">
    <property type="term" value="C:cytosolic small ribosomal subunit"/>
    <property type="evidence" value="ECO:0007669"/>
    <property type="project" value="TreeGrafter"/>
</dbReference>
<protein>
    <recommendedName>
        <fullName evidence="7 8">Small ribosomal subunit protein uS3</fullName>
    </recommendedName>
</protein>
<dbReference type="FunFam" id="3.30.300.20:FF:000001">
    <property type="entry name" value="30S ribosomal protein S3"/>
    <property type="match status" value="1"/>
</dbReference>
<dbReference type="PANTHER" id="PTHR11760">
    <property type="entry name" value="30S/40S RIBOSOMAL PROTEIN S3"/>
    <property type="match status" value="1"/>
</dbReference>
<evidence type="ECO:0000256" key="3">
    <source>
        <dbReference type="ARBA" id="ARBA00022884"/>
    </source>
</evidence>
<dbReference type="AlphaFoldDB" id="A0A395JP21"/>
<name>A0A395JP21_9GAMM</name>
<dbReference type="InParanoid" id="A0A395JP21"/>
<keyword evidence="5 8" id="KW-0687">Ribonucleoprotein</keyword>
<dbReference type="GO" id="GO:0003735">
    <property type="term" value="F:structural constituent of ribosome"/>
    <property type="evidence" value="ECO:0007669"/>
    <property type="project" value="InterPro"/>
</dbReference>
<keyword evidence="4 8" id="KW-0689">Ribosomal protein</keyword>